<dbReference type="SUPFAM" id="SSF49265">
    <property type="entry name" value="Fibronectin type III"/>
    <property type="match status" value="1"/>
</dbReference>
<feature type="signal peptide" evidence="1">
    <location>
        <begin position="1"/>
        <end position="23"/>
    </location>
</feature>
<dbReference type="InterPro" id="IPR026444">
    <property type="entry name" value="Secre_tail"/>
</dbReference>
<name>A0A4S4P017_9BACT</name>
<evidence type="ECO:0000256" key="1">
    <source>
        <dbReference type="SAM" id="SignalP"/>
    </source>
</evidence>
<dbReference type="InterPro" id="IPR003961">
    <property type="entry name" value="FN3_dom"/>
</dbReference>
<accession>A0A4S4P017</accession>
<dbReference type="GO" id="GO:0008237">
    <property type="term" value="F:metallopeptidase activity"/>
    <property type="evidence" value="ECO:0007669"/>
    <property type="project" value="InterPro"/>
</dbReference>
<dbReference type="SUPFAM" id="SSF55486">
    <property type="entry name" value="Metalloproteases ('zincins'), catalytic domain"/>
    <property type="match status" value="1"/>
</dbReference>
<reference evidence="3 4" key="1">
    <citation type="submission" date="2019-04" db="EMBL/GenBank/DDBJ databases">
        <title>Lewinella litorea sp. nov., isolated from a marine sand.</title>
        <authorList>
            <person name="Yoon J.-H."/>
        </authorList>
    </citation>
    <scope>NUCLEOTIDE SEQUENCE [LARGE SCALE GENOMIC DNA]</scope>
    <source>
        <strain evidence="3 4">HSMS-39</strain>
    </source>
</reference>
<feature type="domain" description="Fibronectin type-III" evidence="2">
    <location>
        <begin position="317"/>
        <end position="413"/>
    </location>
</feature>
<protein>
    <submittedName>
        <fullName evidence="3">T9SS type A sorting domain-containing protein</fullName>
    </submittedName>
</protein>
<dbReference type="NCBIfam" id="TIGR04183">
    <property type="entry name" value="Por_Secre_tail"/>
    <property type="match status" value="1"/>
</dbReference>
<evidence type="ECO:0000313" key="4">
    <source>
        <dbReference type="Proteomes" id="UP000308528"/>
    </source>
</evidence>
<dbReference type="InterPro" id="IPR013783">
    <property type="entry name" value="Ig-like_fold"/>
</dbReference>
<dbReference type="OrthoDB" id="1041092at2"/>
<comment type="caution">
    <text evidence="3">The sequence shown here is derived from an EMBL/GenBank/DDBJ whole genome shotgun (WGS) entry which is preliminary data.</text>
</comment>
<dbReference type="PROSITE" id="PS50853">
    <property type="entry name" value="FN3"/>
    <property type="match status" value="1"/>
</dbReference>
<dbReference type="InterPro" id="IPR036116">
    <property type="entry name" value="FN3_sf"/>
</dbReference>
<dbReference type="CDD" id="cd00063">
    <property type="entry name" value="FN3"/>
    <property type="match status" value="1"/>
</dbReference>
<dbReference type="RefSeq" id="WP_136456864.1">
    <property type="nucleotide sequence ID" value="NZ_SRSF01000001.1"/>
</dbReference>
<dbReference type="InterPro" id="IPR024079">
    <property type="entry name" value="MetalloPept_cat_dom_sf"/>
</dbReference>
<organism evidence="3 4">
    <name type="scientific">Neolewinella litorea</name>
    <dbReference type="NCBI Taxonomy" id="2562452"/>
    <lineage>
        <taxon>Bacteria</taxon>
        <taxon>Pseudomonadati</taxon>
        <taxon>Bacteroidota</taxon>
        <taxon>Saprospiria</taxon>
        <taxon>Saprospirales</taxon>
        <taxon>Lewinellaceae</taxon>
        <taxon>Neolewinella</taxon>
    </lineage>
</organism>
<keyword evidence="4" id="KW-1185">Reference proteome</keyword>
<dbReference type="Gene3D" id="3.40.390.10">
    <property type="entry name" value="Collagenase (Catalytic Domain)"/>
    <property type="match status" value="1"/>
</dbReference>
<sequence length="505" mass="55402">MLARLLPVFLFFIAALVSAPATAQEVIRGCATNGRSAWIDAYQAGHIKPIPKSLDVKFVPVHLTLVGDDNGAGYADPLTVLQSFELLNEDFAKINVRFYIDNDIDYLNSTLYYDHDFSTGADLMSNFNRPNTVNSYIVGNPAGACGYYSGRGDGIALGINCISPGERTWSHEVGHFFGLPHTFYGWESKDKISNVDAFDKPAPTTLNFNGRTVEVERVDGSNCEDAADGFCDTAPDYLPERWRCNSLGIYPDSLLDPDSTRFAVSAENIMSYAYDGCVESFSPSQITAMNTNLGGRVGLESRTTPTFTAARAEDVTLLSPAQNETVQFSDSMQLVWNSVPNADFYLVQLHISQNFNGSVFTSFFTSDTSAVVTDILNPNTRYYWRVRPVNRYDVSGSFSDIQRFRNGAYTTATVDPELDAGITISPNPASAQGQLTVRGTGIKSGGELTLQLIDPSGRIIADQPRRRVGDHFTASLPVAGLPAGLYFVRLRLDDRLVTRRIVITP</sequence>
<dbReference type="EMBL" id="SRSF01000001">
    <property type="protein sequence ID" value="THH41910.1"/>
    <property type="molecule type" value="Genomic_DNA"/>
</dbReference>
<evidence type="ECO:0000259" key="2">
    <source>
        <dbReference type="PROSITE" id="PS50853"/>
    </source>
</evidence>
<feature type="chain" id="PRO_5020294421" evidence="1">
    <location>
        <begin position="24"/>
        <end position="505"/>
    </location>
</feature>
<proteinExistence type="predicted"/>
<dbReference type="Gene3D" id="2.60.40.10">
    <property type="entry name" value="Immunoglobulins"/>
    <property type="match status" value="1"/>
</dbReference>
<dbReference type="AlphaFoldDB" id="A0A4S4P017"/>
<evidence type="ECO:0000313" key="3">
    <source>
        <dbReference type="EMBL" id="THH41910.1"/>
    </source>
</evidence>
<keyword evidence="1" id="KW-0732">Signal</keyword>
<gene>
    <name evidence="3" type="ORF">E4021_04790</name>
</gene>
<dbReference type="Proteomes" id="UP000308528">
    <property type="component" value="Unassembled WGS sequence"/>
</dbReference>